<accession>A0A8H9D9G7</accession>
<evidence type="ECO:0000313" key="1">
    <source>
        <dbReference type="EMBL" id="CAE6505913.1"/>
    </source>
</evidence>
<name>A0A8H9D9G7_9PROT</name>
<dbReference type="EMBL" id="CAJNAP010000014">
    <property type="protein sequence ID" value="CAE6505913.1"/>
    <property type="molecule type" value="Genomic_DNA"/>
</dbReference>
<gene>
    <name evidence="1" type="ORF">NMYAN_210001</name>
</gene>
<comment type="caution">
    <text evidence="1">The sequence shown here is derived from an EMBL/GenBank/DDBJ whole genome shotgun (WGS) entry which is preliminary data.</text>
</comment>
<proteinExistence type="predicted"/>
<organism evidence="1 2">
    <name type="scientific">Nitrosomonas nitrosa</name>
    <dbReference type="NCBI Taxonomy" id="52442"/>
    <lineage>
        <taxon>Bacteria</taxon>
        <taxon>Pseudomonadati</taxon>
        <taxon>Pseudomonadota</taxon>
        <taxon>Betaproteobacteria</taxon>
        <taxon>Nitrosomonadales</taxon>
        <taxon>Nitrosomonadaceae</taxon>
        <taxon>Nitrosomonas</taxon>
    </lineage>
</organism>
<dbReference type="AlphaFoldDB" id="A0A8H9D9G7"/>
<protein>
    <submittedName>
        <fullName evidence="1">Uncharacterized protein</fullName>
    </submittedName>
</protein>
<evidence type="ECO:0000313" key="2">
    <source>
        <dbReference type="Proteomes" id="UP000601736"/>
    </source>
</evidence>
<sequence>MMCLKQTELIPRINRTWWHSSPALLDLKQSVTLGSAELILNVAPENKFEYRHMR</sequence>
<dbReference type="Proteomes" id="UP000601736">
    <property type="component" value="Unassembled WGS sequence"/>
</dbReference>
<reference evidence="1" key="1">
    <citation type="submission" date="2021-02" db="EMBL/GenBank/DDBJ databases">
        <authorList>
            <person name="Han P."/>
        </authorList>
    </citation>
    <scope>NUCLEOTIDE SEQUENCE</scope>
    <source>
        <strain evidence="1">Nitrosomonas nitrosa 18-3D</strain>
    </source>
</reference>